<dbReference type="AlphaFoldDB" id="C5CE42"/>
<accession>C5CE42</accession>
<name>C5CE42_KOSOT</name>
<sequence>MEITMKQVGSMAFYTKTPSGHDVHVDASPKVGGMDSAPRPTELVLIGLAGCTSMDVVSILRKMKVENYTYEIVVSAERAEEYPKVFTAIHLKYIFKGKELPHDKIEKAVRLSQERYCSVSAMLGQVAKLTYEVVYEEE</sequence>
<dbReference type="STRING" id="521045.Kole_1452"/>
<dbReference type="Pfam" id="PF02566">
    <property type="entry name" value="OsmC"/>
    <property type="match status" value="1"/>
</dbReference>
<dbReference type="InterPro" id="IPR015946">
    <property type="entry name" value="KH_dom-like_a/b"/>
</dbReference>
<dbReference type="Gene3D" id="3.30.300.20">
    <property type="match status" value="1"/>
</dbReference>
<dbReference type="Gene3D" id="2.20.25.10">
    <property type="match status" value="1"/>
</dbReference>
<dbReference type="HOGENOM" id="CLU_114057_1_0_0"/>
<dbReference type="SUPFAM" id="SSF82784">
    <property type="entry name" value="OsmC-like"/>
    <property type="match status" value="1"/>
</dbReference>
<evidence type="ECO:0000313" key="1">
    <source>
        <dbReference type="EMBL" id="ACR80144.1"/>
    </source>
</evidence>
<organism evidence="1 2">
    <name type="scientific">Kosmotoga olearia (strain ATCC BAA-1733 / DSM 21960 / TBF 19.5.1)</name>
    <dbReference type="NCBI Taxonomy" id="521045"/>
    <lineage>
        <taxon>Bacteria</taxon>
        <taxon>Thermotogati</taxon>
        <taxon>Thermotogota</taxon>
        <taxon>Thermotogae</taxon>
        <taxon>Kosmotogales</taxon>
        <taxon>Kosmotogaceae</taxon>
        <taxon>Kosmotoga</taxon>
    </lineage>
</organism>
<dbReference type="RefSeq" id="WP_015868791.1">
    <property type="nucleotide sequence ID" value="NC_012785.1"/>
</dbReference>
<evidence type="ECO:0000313" key="2">
    <source>
        <dbReference type="Proteomes" id="UP000002382"/>
    </source>
</evidence>
<dbReference type="InterPro" id="IPR036102">
    <property type="entry name" value="OsmC/Ohrsf"/>
</dbReference>
<reference evidence="1" key="1">
    <citation type="submission" date="2009-06" db="EMBL/GenBank/DDBJ databases">
        <title>Complete sequence of Thermotogales bacterium TBF 19.5.1.</title>
        <authorList>
            <consortium name="US DOE Joint Genome Institute"/>
            <person name="Lucas S."/>
            <person name="Copeland A."/>
            <person name="Lapidus A."/>
            <person name="Glavina del Rio T."/>
            <person name="Tice H."/>
            <person name="Bruce D."/>
            <person name="Goodwin L."/>
            <person name="Pitluck S."/>
            <person name="Chertkov O."/>
            <person name="Brettin T."/>
            <person name="Detter J.C."/>
            <person name="Han C."/>
            <person name="Schmutz J."/>
            <person name="Larimer F."/>
            <person name="Land M."/>
            <person name="Hauser L."/>
            <person name="Kyrpides N."/>
            <person name="Ovchinnikova G."/>
            <person name="Noll K."/>
        </authorList>
    </citation>
    <scope>NUCLEOTIDE SEQUENCE [LARGE SCALE GENOMIC DNA]</scope>
    <source>
        <strain evidence="1">TBF 19.5.1</strain>
    </source>
</reference>
<dbReference type="InterPro" id="IPR003718">
    <property type="entry name" value="OsmC/Ohr_fam"/>
</dbReference>
<dbReference type="Proteomes" id="UP000002382">
    <property type="component" value="Chromosome"/>
</dbReference>
<dbReference type="PANTHER" id="PTHR34352:SF1">
    <property type="entry name" value="PROTEIN YHFA"/>
    <property type="match status" value="1"/>
</dbReference>
<dbReference type="eggNOG" id="COG1765">
    <property type="taxonomic scope" value="Bacteria"/>
</dbReference>
<reference evidence="1" key="2">
    <citation type="journal article" date="2011" name="J. Bacteriol.">
        <title>Genome Sequence of Kosmotoga olearia Strain TBF 19.5.1, a Thermophilic Bacterium with a Wide Growth Temperature Range, Isolated from the Troll B Oil Platform in the North Sea.</title>
        <authorList>
            <person name="Swithers K.S."/>
            <person name="Dipippo J.L."/>
            <person name="Bruce D.C."/>
            <person name="Detter C."/>
            <person name="Tapia R."/>
            <person name="Han S."/>
            <person name="Goodwin L.A."/>
            <person name="Han J."/>
            <person name="Woyke T."/>
            <person name="Pitluck S."/>
            <person name="Pennacchio L."/>
            <person name="Nolan M."/>
            <person name="Mikhailova N."/>
            <person name="Land M.L."/>
            <person name="Nesbo C.L."/>
            <person name="Gogarten J.P."/>
            <person name="Noll K.M."/>
        </authorList>
    </citation>
    <scope>NUCLEOTIDE SEQUENCE [LARGE SCALE GENOMIC DNA]</scope>
    <source>
        <strain evidence="1">TBF 19.5.1</strain>
    </source>
</reference>
<protein>
    <submittedName>
        <fullName evidence="1">OsmC family protein</fullName>
    </submittedName>
</protein>
<dbReference type="PANTHER" id="PTHR34352">
    <property type="entry name" value="PROTEIN YHFA"/>
    <property type="match status" value="1"/>
</dbReference>
<dbReference type="EMBL" id="CP001634">
    <property type="protein sequence ID" value="ACR80144.1"/>
    <property type="molecule type" value="Genomic_DNA"/>
</dbReference>
<proteinExistence type="predicted"/>
<gene>
    <name evidence="1" type="ordered locus">Kole_1452</name>
</gene>
<dbReference type="KEGG" id="kol:Kole_1452"/>
<keyword evidence="2" id="KW-1185">Reference proteome</keyword>